<feature type="domain" description="Response regulatory" evidence="20">
    <location>
        <begin position="711"/>
        <end position="827"/>
    </location>
</feature>
<keyword evidence="12" id="KW-1133">Transmembrane helix</keyword>
<dbReference type="Gene3D" id="3.30.565.10">
    <property type="entry name" value="Histidine kinase-like ATPase, C-terminal domain"/>
    <property type="match status" value="1"/>
</dbReference>
<dbReference type="STRING" id="61595.SAMN05421644_10628"/>
<protein>
    <recommendedName>
        <fullName evidence="3">histidine kinase</fullName>
        <ecNumber evidence="3">2.7.13.3</ecNumber>
    </recommendedName>
</protein>
<dbReference type="GO" id="GO:0000155">
    <property type="term" value="F:phosphorelay sensor kinase activity"/>
    <property type="evidence" value="ECO:0007669"/>
    <property type="project" value="InterPro"/>
</dbReference>
<dbReference type="PROSITE" id="PS51371">
    <property type="entry name" value="CBS"/>
    <property type="match status" value="4"/>
</dbReference>
<evidence type="ECO:0000256" key="1">
    <source>
        <dbReference type="ARBA" id="ARBA00000085"/>
    </source>
</evidence>
<feature type="modified residue" description="Phosphohistidine" evidence="15">
    <location>
        <position position="909"/>
    </location>
</feature>
<dbReference type="AlphaFoldDB" id="A0A1H3CIA2"/>
<dbReference type="CDD" id="cd00082">
    <property type="entry name" value="HisKA"/>
    <property type="match status" value="1"/>
</dbReference>
<dbReference type="PANTHER" id="PTHR43047">
    <property type="entry name" value="TWO-COMPONENT HISTIDINE PROTEIN KINASE"/>
    <property type="match status" value="1"/>
</dbReference>
<keyword evidence="9" id="KW-0547">Nucleotide-binding</keyword>
<dbReference type="SUPFAM" id="SSF54631">
    <property type="entry name" value="CBS-domain pair"/>
    <property type="match status" value="2"/>
</dbReference>
<dbReference type="Pfam" id="PF00571">
    <property type="entry name" value="CBS"/>
    <property type="match status" value="4"/>
</dbReference>
<dbReference type="PROSITE" id="PS50109">
    <property type="entry name" value="HIS_KIN"/>
    <property type="match status" value="1"/>
</dbReference>
<dbReference type="InterPro" id="IPR004358">
    <property type="entry name" value="Sig_transdc_His_kin-like_C"/>
</dbReference>
<keyword evidence="8" id="KW-0812">Transmembrane</keyword>
<keyword evidence="11" id="KW-0067">ATP-binding</keyword>
<dbReference type="PROSITE" id="PS50894">
    <property type="entry name" value="HPT"/>
    <property type="match status" value="1"/>
</dbReference>
<dbReference type="SUPFAM" id="SSF47384">
    <property type="entry name" value="Homodimeric domain of signal transducing histidine kinase"/>
    <property type="match status" value="1"/>
</dbReference>
<dbReference type="PROSITE" id="PS50110">
    <property type="entry name" value="RESPONSE_REGULATORY"/>
    <property type="match status" value="1"/>
</dbReference>
<dbReference type="InterPro" id="IPR035965">
    <property type="entry name" value="PAS-like_dom_sf"/>
</dbReference>
<dbReference type="FunFam" id="3.30.565.10:FF:000010">
    <property type="entry name" value="Sensor histidine kinase RcsC"/>
    <property type="match status" value="1"/>
</dbReference>
<dbReference type="SMART" id="SM00116">
    <property type="entry name" value="CBS"/>
    <property type="match status" value="4"/>
</dbReference>
<gene>
    <name evidence="23" type="ORF">SAMN05421644_10628</name>
</gene>
<dbReference type="Proteomes" id="UP000198672">
    <property type="component" value="Unassembled WGS sequence"/>
</dbReference>
<dbReference type="InterPro" id="IPR011006">
    <property type="entry name" value="CheY-like_superfamily"/>
</dbReference>
<dbReference type="CDD" id="cd17546">
    <property type="entry name" value="REC_hyHK_CKI1_RcsC-like"/>
    <property type="match status" value="1"/>
</dbReference>
<keyword evidence="5" id="KW-0997">Cell inner membrane</keyword>
<organism evidence="23 24">
    <name type="scientific">Allochromatium warmingii</name>
    <name type="common">Chromatium warmingii</name>
    <dbReference type="NCBI Taxonomy" id="61595"/>
    <lineage>
        <taxon>Bacteria</taxon>
        <taxon>Pseudomonadati</taxon>
        <taxon>Pseudomonadota</taxon>
        <taxon>Gammaproteobacteria</taxon>
        <taxon>Chromatiales</taxon>
        <taxon>Chromatiaceae</taxon>
        <taxon>Allochromatium</taxon>
    </lineage>
</organism>
<evidence type="ECO:0000313" key="24">
    <source>
        <dbReference type="Proteomes" id="UP000198672"/>
    </source>
</evidence>
<dbReference type="EC" id="2.7.13.3" evidence="3"/>
<dbReference type="InterPro" id="IPR003594">
    <property type="entry name" value="HATPase_dom"/>
</dbReference>
<dbReference type="PRINTS" id="PR00344">
    <property type="entry name" value="BCTRLSENSOR"/>
</dbReference>
<evidence type="ECO:0000256" key="5">
    <source>
        <dbReference type="ARBA" id="ARBA00022519"/>
    </source>
</evidence>
<evidence type="ECO:0000256" key="2">
    <source>
        <dbReference type="ARBA" id="ARBA00004429"/>
    </source>
</evidence>
<dbReference type="GO" id="GO:0005886">
    <property type="term" value="C:plasma membrane"/>
    <property type="evidence" value="ECO:0007669"/>
    <property type="project" value="UniProtKB-SubCell"/>
</dbReference>
<feature type="domain" description="CBS" evidence="22">
    <location>
        <begin position="19"/>
        <end position="76"/>
    </location>
</feature>
<evidence type="ECO:0000256" key="6">
    <source>
        <dbReference type="ARBA" id="ARBA00022553"/>
    </source>
</evidence>
<feature type="domain" description="CBS" evidence="22">
    <location>
        <begin position="213"/>
        <end position="270"/>
    </location>
</feature>
<feature type="modified residue" description="4-aspartylphosphate" evidence="16">
    <location>
        <position position="760"/>
    </location>
</feature>
<evidence type="ECO:0000256" key="4">
    <source>
        <dbReference type="ARBA" id="ARBA00022475"/>
    </source>
</evidence>
<dbReference type="FunFam" id="1.10.287.130:FF:000004">
    <property type="entry name" value="Ethylene receptor 1"/>
    <property type="match status" value="1"/>
</dbReference>
<evidence type="ECO:0000256" key="16">
    <source>
        <dbReference type="PROSITE-ProRule" id="PRU00169"/>
    </source>
</evidence>
<dbReference type="InterPro" id="IPR008207">
    <property type="entry name" value="Sig_transdc_His_kin_Hpt_dom"/>
</dbReference>
<dbReference type="EMBL" id="FNOW01000006">
    <property type="protein sequence ID" value="SDX53962.1"/>
    <property type="molecule type" value="Genomic_DNA"/>
</dbReference>
<dbReference type="OrthoDB" id="5290456at2"/>
<evidence type="ECO:0000256" key="15">
    <source>
        <dbReference type="PROSITE-ProRule" id="PRU00110"/>
    </source>
</evidence>
<dbReference type="SUPFAM" id="SSF55874">
    <property type="entry name" value="ATPase domain of HSP90 chaperone/DNA topoisomerase II/histidine kinase"/>
    <property type="match status" value="1"/>
</dbReference>
<dbReference type="Gene3D" id="3.30.450.20">
    <property type="entry name" value="PAS domain"/>
    <property type="match status" value="1"/>
</dbReference>
<evidence type="ECO:0000256" key="18">
    <source>
        <dbReference type="SAM" id="Coils"/>
    </source>
</evidence>
<dbReference type="Gene3D" id="1.20.120.160">
    <property type="entry name" value="HPT domain"/>
    <property type="match status" value="1"/>
</dbReference>
<dbReference type="Pfam" id="PF02518">
    <property type="entry name" value="HATPase_c"/>
    <property type="match status" value="1"/>
</dbReference>
<feature type="domain" description="CBS" evidence="22">
    <location>
        <begin position="82"/>
        <end position="143"/>
    </location>
</feature>
<dbReference type="Gene3D" id="3.40.50.2300">
    <property type="match status" value="1"/>
</dbReference>
<feature type="domain" description="Histidine kinase" evidence="19">
    <location>
        <begin position="464"/>
        <end position="685"/>
    </location>
</feature>
<feature type="coiled-coil region" evidence="18">
    <location>
        <begin position="426"/>
        <end position="464"/>
    </location>
</feature>
<keyword evidence="6 16" id="KW-0597">Phosphoprotein</keyword>
<keyword evidence="4" id="KW-1003">Cell membrane</keyword>
<evidence type="ECO:0000313" key="23">
    <source>
        <dbReference type="EMBL" id="SDX53962.1"/>
    </source>
</evidence>
<evidence type="ECO:0000256" key="8">
    <source>
        <dbReference type="ARBA" id="ARBA00022692"/>
    </source>
</evidence>
<dbReference type="InterPro" id="IPR003661">
    <property type="entry name" value="HisK_dim/P_dom"/>
</dbReference>
<evidence type="ECO:0000256" key="7">
    <source>
        <dbReference type="ARBA" id="ARBA00022679"/>
    </source>
</evidence>
<evidence type="ECO:0000256" key="14">
    <source>
        <dbReference type="ARBA" id="ARBA00023136"/>
    </source>
</evidence>
<dbReference type="InterPro" id="IPR005467">
    <property type="entry name" value="His_kinase_dom"/>
</dbReference>
<evidence type="ECO:0000259" key="21">
    <source>
        <dbReference type="PROSITE" id="PS50894"/>
    </source>
</evidence>
<keyword evidence="7" id="KW-0808">Transferase</keyword>
<dbReference type="SMART" id="SM00387">
    <property type="entry name" value="HATPase_c"/>
    <property type="match status" value="1"/>
</dbReference>
<dbReference type="InterPro" id="IPR036097">
    <property type="entry name" value="HisK_dim/P_sf"/>
</dbReference>
<dbReference type="InterPro" id="IPR036890">
    <property type="entry name" value="HATPase_C_sf"/>
</dbReference>
<dbReference type="CDD" id="cd16922">
    <property type="entry name" value="HATPase_EvgS-ArcB-TorS-like"/>
    <property type="match status" value="1"/>
</dbReference>
<accession>A0A1H3CIA2</accession>
<keyword evidence="17" id="KW-0129">CBS domain</keyword>
<dbReference type="InterPro" id="IPR000644">
    <property type="entry name" value="CBS_dom"/>
</dbReference>
<dbReference type="SMART" id="SM00388">
    <property type="entry name" value="HisKA"/>
    <property type="match status" value="1"/>
</dbReference>
<feature type="domain" description="HPt" evidence="21">
    <location>
        <begin position="870"/>
        <end position="965"/>
    </location>
</feature>
<name>A0A1H3CIA2_ALLWA</name>
<evidence type="ECO:0000256" key="10">
    <source>
        <dbReference type="ARBA" id="ARBA00022777"/>
    </source>
</evidence>
<dbReference type="InterPro" id="IPR001789">
    <property type="entry name" value="Sig_transdc_resp-reg_receiver"/>
</dbReference>
<keyword evidence="18" id="KW-0175">Coiled coil</keyword>
<evidence type="ECO:0000256" key="12">
    <source>
        <dbReference type="ARBA" id="ARBA00022989"/>
    </source>
</evidence>
<reference evidence="24" key="1">
    <citation type="submission" date="2016-10" db="EMBL/GenBank/DDBJ databases">
        <authorList>
            <person name="Varghese N."/>
            <person name="Submissions S."/>
        </authorList>
    </citation>
    <scope>NUCLEOTIDE SEQUENCE [LARGE SCALE GENOMIC DNA]</scope>
    <source>
        <strain evidence="24">DSM 173</strain>
    </source>
</reference>
<dbReference type="Pfam" id="PF00072">
    <property type="entry name" value="Response_reg"/>
    <property type="match status" value="1"/>
</dbReference>
<evidence type="ECO:0000256" key="13">
    <source>
        <dbReference type="ARBA" id="ARBA00023012"/>
    </source>
</evidence>
<evidence type="ECO:0000259" key="22">
    <source>
        <dbReference type="PROSITE" id="PS51371"/>
    </source>
</evidence>
<dbReference type="GO" id="GO:0005524">
    <property type="term" value="F:ATP binding"/>
    <property type="evidence" value="ECO:0007669"/>
    <property type="project" value="UniProtKB-KW"/>
</dbReference>
<keyword evidence="14" id="KW-0472">Membrane</keyword>
<comment type="subcellular location">
    <subcellularLocation>
        <location evidence="2">Cell inner membrane</location>
        <topology evidence="2">Multi-pass membrane protein</topology>
    </subcellularLocation>
</comment>
<dbReference type="Gene3D" id="1.10.287.130">
    <property type="match status" value="1"/>
</dbReference>
<comment type="catalytic activity">
    <reaction evidence="1">
        <text>ATP + protein L-histidine = ADP + protein N-phospho-L-histidine.</text>
        <dbReference type="EC" id="2.7.13.3"/>
    </reaction>
</comment>
<dbReference type="PANTHER" id="PTHR43047:SF78">
    <property type="entry name" value="SENSORY_REGULATORY PROTEIN RPFC"/>
    <property type="match status" value="1"/>
</dbReference>
<keyword evidence="10 23" id="KW-0418">Kinase</keyword>
<evidence type="ECO:0000256" key="9">
    <source>
        <dbReference type="ARBA" id="ARBA00022741"/>
    </source>
</evidence>
<dbReference type="SMART" id="SM00448">
    <property type="entry name" value="REC"/>
    <property type="match status" value="1"/>
</dbReference>
<evidence type="ECO:0000259" key="19">
    <source>
        <dbReference type="PROSITE" id="PS50109"/>
    </source>
</evidence>
<sequence>MDEQRGMSSLIAMTLADIMSAVVQQVPPDCPLSHASRHMAQARISSLIVVDHGQPVGILTERDLLRLLHTRTRLDLPVAQVMSTPVLTAPADTPFANAYQLALDHQFRHLVVVDADGYVIGIATETDFRRPLGLKLLRQLTDLTAVMDGEPPFLPPETPVDAVLEQMRRQRMSYALAVAEQRALGILTERDIPQLLANSDAEQLHQTRLCDVMRSPVRVVSYDTPVADVALHMHEHNLRHLVVVDDAEQVMGVVTLHNLMERISANLFQEVSQHRIAQLAADNAARIRRDIARLRAAQAALHESERFARLTLDALSAFVVVLDDQGTVITANRAWREWAATAPPLPFAAEEGDSYLDACTAAPAEHPAATLAAGLSAVISGERDTFELEYPVITATACTWLAIRATCFDGSDPRRLVVAHEDITTRKRLEQHLETLVQERTAELEEAKNAAEAANRAKSTFLANMSHEIRTPMNAILGLTHLLRCDSPDVKQQRQLDKIASAGQHLLEILNSILDIAKIEAGKLVLDQVDFALTELVESVANLMQERVRAKQLRLRVTLAPDLPAQVRGDLLRLKQVLLNFASNAVKFTEQGGIELQVQAQPITADCWHVRFAVTDTGIGLSEVQQQRLFEPFEQADNSTTRRYGGTGLGLAISRHLVALMGGQLGVTSTLGQGSCFWFEVPLTCATTAPIAAVPVTCVNPPSWSAYAGRRVLVVEDNPINQEVALALLRATGLQVDVADHGRLALDLARQTRYDLILMDIQMPVMNGLEAARAIHALPGQETLPILAMTANAFEADRQDCLAAGLCDHVAKPVDPTDLYQTVQRWLPVPDLSAAIASLEPTVPMLAPLERLRCVTGLDVTAGLKRVCNQTDTYLRLLQRFAVKTGTLTAQLEQCVAAADRGAARHLAHELKGMAATLGVEAVRDAAQMLEAALHDSTECDMQRRMTELDAVQQRVRHDIEQILS</sequence>
<dbReference type="Pfam" id="PF00512">
    <property type="entry name" value="HisKA"/>
    <property type="match status" value="1"/>
</dbReference>
<evidence type="ECO:0000256" key="17">
    <source>
        <dbReference type="PROSITE-ProRule" id="PRU00703"/>
    </source>
</evidence>
<dbReference type="Gene3D" id="3.10.580.10">
    <property type="entry name" value="CBS-domain"/>
    <property type="match status" value="2"/>
</dbReference>
<dbReference type="SUPFAM" id="SSF52172">
    <property type="entry name" value="CheY-like"/>
    <property type="match status" value="1"/>
</dbReference>
<evidence type="ECO:0000256" key="3">
    <source>
        <dbReference type="ARBA" id="ARBA00012438"/>
    </source>
</evidence>
<evidence type="ECO:0000259" key="20">
    <source>
        <dbReference type="PROSITE" id="PS50110"/>
    </source>
</evidence>
<keyword evidence="13" id="KW-0902">Two-component regulatory system</keyword>
<feature type="domain" description="CBS" evidence="22">
    <location>
        <begin position="147"/>
        <end position="202"/>
    </location>
</feature>
<dbReference type="SUPFAM" id="SSF47226">
    <property type="entry name" value="Histidine-containing phosphotransfer domain, HPT domain"/>
    <property type="match status" value="1"/>
</dbReference>
<dbReference type="InterPro" id="IPR036641">
    <property type="entry name" value="HPT_dom_sf"/>
</dbReference>
<proteinExistence type="predicted"/>
<dbReference type="InterPro" id="IPR046342">
    <property type="entry name" value="CBS_dom_sf"/>
</dbReference>
<keyword evidence="24" id="KW-1185">Reference proteome</keyword>
<dbReference type="SUPFAM" id="SSF55785">
    <property type="entry name" value="PYP-like sensor domain (PAS domain)"/>
    <property type="match status" value="1"/>
</dbReference>
<evidence type="ECO:0000256" key="11">
    <source>
        <dbReference type="ARBA" id="ARBA00022840"/>
    </source>
</evidence>
<dbReference type="Pfam" id="PF01627">
    <property type="entry name" value="Hpt"/>
    <property type="match status" value="1"/>
</dbReference>